<dbReference type="InterPro" id="IPR011009">
    <property type="entry name" value="Kinase-like_dom_sf"/>
</dbReference>
<dbReference type="SUPFAM" id="SSF56112">
    <property type="entry name" value="Protein kinase-like (PK-like)"/>
    <property type="match status" value="1"/>
</dbReference>
<feature type="chain" id="PRO_5046700753" evidence="3">
    <location>
        <begin position="19"/>
        <end position="594"/>
    </location>
</feature>
<dbReference type="Pfam" id="PF23473">
    <property type="entry name" value="LysM3_LYK4_5"/>
    <property type="match status" value="1"/>
</dbReference>
<evidence type="ECO:0000313" key="7">
    <source>
        <dbReference type="Proteomes" id="UP001318860"/>
    </source>
</evidence>
<name>A0ABR0W3U3_REHGL</name>
<dbReference type="Gene3D" id="1.10.510.10">
    <property type="entry name" value="Transferase(Phosphotransferase) domain 1"/>
    <property type="match status" value="2"/>
</dbReference>
<proteinExistence type="predicted"/>
<dbReference type="InterPro" id="IPR056563">
    <property type="entry name" value="LysM3_LYK4_5"/>
</dbReference>
<dbReference type="InterPro" id="IPR001245">
    <property type="entry name" value="Ser-Thr/Tyr_kinase_cat_dom"/>
</dbReference>
<keyword evidence="3" id="KW-0732">Signal</keyword>
<dbReference type="Gene3D" id="3.30.200.20">
    <property type="entry name" value="Phosphorylase Kinase, domain 1"/>
    <property type="match status" value="1"/>
</dbReference>
<evidence type="ECO:0000259" key="5">
    <source>
        <dbReference type="PROSITE" id="PS51782"/>
    </source>
</evidence>
<dbReference type="Pfam" id="PF23472">
    <property type="entry name" value="LysM2_CERK1_LYK3_4_5"/>
    <property type="match status" value="1"/>
</dbReference>
<evidence type="ECO:0000256" key="2">
    <source>
        <dbReference type="SAM" id="Phobius"/>
    </source>
</evidence>
<dbReference type="InterPro" id="IPR000719">
    <property type="entry name" value="Prot_kinase_dom"/>
</dbReference>
<dbReference type="PROSITE" id="PS50011">
    <property type="entry name" value="PROTEIN_KINASE_DOM"/>
    <property type="match status" value="1"/>
</dbReference>
<evidence type="ECO:0000259" key="4">
    <source>
        <dbReference type="PROSITE" id="PS50011"/>
    </source>
</evidence>
<keyword evidence="2" id="KW-0812">Transmembrane</keyword>
<dbReference type="CDD" id="cd00118">
    <property type="entry name" value="LysM"/>
    <property type="match status" value="1"/>
</dbReference>
<keyword evidence="7" id="KW-1185">Reference proteome</keyword>
<dbReference type="PROSITE" id="PS51782">
    <property type="entry name" value="LYSM"/>
    <property type="match status" value="1"/>
</dbReference>
<evidence type="ECO:0000313" key="6">
    <source>
        <dbReference type="EMBL" id="KAK6141997.1"/>
    </source>
</evidence>
<dbReference type="InterPro" id="IPR052611">
    <property type="entry name" value="Plant_RLK_LysM"/>
</dbReference>
<dbReference type="PANTHER" id="PTHR45927">
    <property type="entry name" value="LYSM-DOMAIN RECEPTOR-LIKE KINASE-RELATED"/>
    <property type="match status" value="1"/>
</dbReference>
<organism evidence="6 7">
    <name type="scientific">Rehmannia glutinosa</name>
    <name type="common">Chinese foxglove</name>
    <dbReference type="NCBI Taxonomy" id="99300"/>
    <lineage>
        <taxon>Eukaryota</taxon>
        <taxon>Viridiplantae</taxon>
        <taxon>Streptophyta</taxon>
        <taxon>Embryophyta</taxon>
        <taxon>Tracheophyta</taxon>
        <taxon>Spermatophyta</taxon>
        <taxon>Magnoliopsida</taxon>
        <taxon>eudicotyledons</taxon>
        <taxon>Gunneridae</taxon>
        <taxon>Pentapetalae</taxon>
        <taxon>asterids</taxon>
        <taxon>lamiids</taxon>
        <taxon>Lamiales</taxon>
        <taxon>Orobanchaceae</taxon>
        <taxon>Rehmannieae</taxon>
        <taxon>Rehmannia</taxon>
    </lineage>
</organism>
<protein>
    <submittedName>
        <fullName evidence="6">Uncharacterized protein</fullName>
    </submittedName>
</protein>
<evidence type="ECO:0000256" key="1">
    <source>
        <dbReference type="SAM" id="MobiDB-lite"/>
    </source>
</evidence>
<keyword evidence="2" id="KW-1133">Transmembrane helix</keyword>
<feature type="domain" description="LysM" evidence="5">
    <location>
        <begin position="177"/>
        <end position="221"/>
    </location>
</feature>
<keyword evidence="2" id="KW-0472">Membrane</keyword>
<sequence>MMIYPWFWICLWFSFSYSQQFYDKTSCSSDMNYPGTKYTCNNSSSGNPCQTFFVYRANENFKTISAISNLFKIDPDRLLSINNINVSDSRILEAGHEVLVPILCTCAGKFSHANFTYTVTQNVTLSEIACGIFEGLVKSITLAEENLNLSENDIVRVPLKCACPDEHYSNNGVKYFVTYPFIEGDDTKKLSEKFNVSVEEIWKANNLEPNPTVYPNTTVLVPLANKPFINFNIPNSDPPTPLFLPTMPVEKKPKTSQFKKLYILGFITCFSLIVALLVACGLYIKALKKFKSDENRRPSTHRINSLNSCSTPTRSSTNSCLSPDFLVGIKYSIGIYTINELKNATKNFSENNKISSSVYKGLLVDSSEVLIKEMRFEGTRKVIDVHSKINHVNILKLNGVCYGDDNDDDCSWSYLVFEYPLNGSLRECLSISSGCLNWLRRTQIAFDIATGLHYLHYSVISAFTHLSINSENIFLTSTWRAKITVFGTSEKFVHRMGTEKEYIFAFGVVLLEILSGKEVLDGEVLRESVKFLGCGENEGGCFDQLRKFVDPCLKDDYPLAEALCLAVLGGSCIEDDPLHRPSMDDVLKILARMV</sequence>
<dbReference type="SUPFAM" id="SSF54106">
    <property type="entry name" value="LysM domain"/>
    <property type="match status" value="1"/>
</dbReference>
<feature type="domain" description="Protein kinase" evidence="4">
    <location>
        <begin position="327"/>
        <end position="593"/>
    </location>
</feature>
<evidence type="ECO:0000256" key="3">
    <source>
        <dbReference type="SAM" id="SignalP"/>
    </source>
</evidence>
<gene>
    <name evidence="6" type="ORF">DH2020_016213</name>
</gene>
<dbReference type="PANTHER" id="PTHR45927:SF10">
    <property type="entry name" value="LYSM-DOMAIN RECEPTOR-LIKE KINASE"/>
    <property type="match status" value="1"/>
</dbReference>
<feature type="signal peptide" evidence="3">
    <location>
        <begin position="1"/>
        <end position="18"/>
    </location>
</feature>
<feature type="transmembrane region" description="Helical" evidence="2">
    <location>
        <begin position="261"/>
        <end position="284"/>
    </location>
</feature>
<dbReference type="InterPro" id="IPR018392">
    <property type="entry name" value="LysM"/>
</dbReference>
<dbReference type="Proteomes" id="UP001318860">
    <property type="component" value="Unassembled WGS sequence"/>
</dbReference>
<dbReference type="EMBL" id="JABTTQ020000023">
    <property type="protein sequence ID" value="KAK6141997.1"/>
    <property type="molecule type" value="Genomic_DNA"/>
</dbReference>
<dbReference type="InterPro" id="IPR036779">
    <property type="entry name" value="LysM_dom_sf"/>
</dbReference>
<dbReference type="Pfam" id="PF07714">
    <property type="entry name" value="PK_Tyr_Ser-Thr"/>
    <property type="match status" value="1"/>
</dbReference>
<dbReference type="InterPro" id="IPR056561">
    <property type="entry name" value="NFP_LYK_LysM1"/>
</dbReference>
<comment type="caution">
    <text evidence="6">The sequence shown here is derived from an EMBL/GenBank/DDBJ whole genome shotgun (WGS) entry which is preliminary data.</text>
</comment>
<dbReference type="Pfam" id="PF23446">
    <property type="entry name" value="LysM1_NFP_LYK"/>
    <property type="match status" value="1"/>
</dbReference>
<dbReference type="Gene3D" id="3.10.350.10">
    <property type="entry name" value="LysM domain"/>
    <property type="match status" value="1"/>
</dbReference>
<feature type="region of interest" description="Disordered" evidence="1">
    <location>
        <begin position="296"/>
        <end position="317"/>
    </location>
</feature>
<feature type="compositionally biased region" description="Polar residues" evidence="1">
    <location>
        <begin position="301"/>
        <end position="317"/>
    </location>
</feature>
<dbReference type="InterPro" id="IPR056562">
    <property type="entry name" value="LysM2_CERK1_LYK3_4_5"/>
</dbReference>
<accession>A0ABR0W3U3</accession>
<reference evidence="6 7" key="1">
    <citation type="journal article" date="2021" name="Comput. Struct. Biotechnol. J.">
        <title>De novo genome assembly of the potent medicinal plant Rehmannia glutinosa using nanopore technology.</title>
        <authorList>
            <person name="Ma L."/>
            <person name="Dong C."/>
            <person name="Song C."/>
            <person name="Wang X."/>
            <person name="Zheng X."/>
            <person name="Niu Y."/>
            <person name="Chen S."/>
            <person name="Feng W."/>
        </authorList>
    </citation>
    <scope>NUCLEOTIDE SEQUENCE [LARGE SCALE GENOMIC DNA]</scope>
    <source>
        <strain evidence="6">DH-2019</strain>
    </source>
</reference>